<gene>
    <name evidence="13" type="ORF">B0T16DRAFT_329159</name>
</gene>
<evidence type="ECO:0000256" key="11">
    <source>
        <dbReference type="RuleBase" id="RU366056"/>
    </source>
</evidence>
<dbReference type="AlphaFoldDB" id="A0AA39Y4P4"/>
<comment type="pathway">
    <text evidence="2 11">Glycolipid biosynthesis; glycosylphosphatidylinositol-anchor biosynthesis.</text>
</comment>
<protein>
    <recommendedName>
        <fullName evidence="4 11">Protein PBN1</fullName>
    </recommendedName>
</protein>
<reference evidence="13" key="1">
    <citation type="submission" date="2023-06" db="EMBL/GenBank/DDBJ databases">
        <title>Genome-scale phylogeny and comparative genomics of the fungal order Sordariales.</title>
        <authorList>
            <consortium name="Lawrence Berkeley National Laboratory"/>
            <person name="Hensen N."/>
            <person name="Bonometti L."/>
            <person name="Westerberg I."/>
            <person name="Brannstrom I.O."/>
            <person name="Guillou S."/>
            <person name="Cros-Aarteil S."/>
            <person name="Calhoun S."/>
            <person name="Haridas S."/>
            <person name="Kuo A."/>
            <person name="Mondo S."/>
            <person name="Pangilinan J."/>
            <person name="Riley R."/>
            <person name="Labutti K."/>
            <person name="Andreopoulos B."/>
            <person name="Lipzen A."/>
            <person name="Chen C."/>
            <person name="Yanf M."/>
            <person name="Daum C."/>
            <person name="Ng V."/>
            <person name="Clum A."/>
            <person name="Steindorff A."/>
            <person name="Ohm R."/>
            <person name="Martin F."/>
            <person name="Silar P."/>
            <person name="Natvig D."/>
            <person name="Lalanne C."/>
            <person name="Gautier V."/>
            <person name="Ament-Velasquez S.L."/>
            <person name="Kruys A."/>
            <person name="Hutchinson M.I."/>
            <person name="Powell A.J."/>
            <person name="Barry K."/>
            <person name="Miller A.N."/>
            <person name="Grigoriev I.V."/>
            <person name="Debuchy R."/>
            <person name="Gladieux P."/>
            <person name="Thoren M.H."/>
            <person name="Johannesson H."/>
        </authorList>
    </citation>
    <scope>NUCLEOTIDE SEQUENCE</scope>
    <source>
        <strain evidence="13">SMH2532-1</strain>
    </source>
</reference>
<name>A0AA39Y4P4_9PEZI</name>
<evidence type="ECO:0000256" key="5">
    <source>
        <dbReference type="ARBA" id="ARBA00022502"/>
    </source>
</evidence>
<comment type="subcellular location">
    <subcellularLocation>
        <location evidence="11">Endoplasmic reticulum membrane</location>
        <topology evidence="11">Single-pass membrane protein</topology>
    </subcellularLocation>
    <subcellularLocation>
        <location evidence="1">Endoplasmic reticulum membrane</location>
        <topology evidence="1">Single-pass type III membrane protein</topology>
    </subcellularLocation>
</comment>
<keyword evidence="10" id="KW-0325">Glycoprotein</keyword>
<evidence type="ECO:0000256" key="4">
    <source>
        <dbReference type="ARBA" id="ARBA00020410"/>
    </source>
</evidence>
<sequence length="508" mass="55868">MRERITYLQKLGSSLPPSALTITPTSLTGPSVSAIREERLTFALDELPAELSSILKNDVHELHVRWVNPVAYESVGAMVARVPGGWHLFWTPVLGKESQKEGGRGARLCEVLGGVFGVACGGEESFTKLPSERFYHSAALQYFQPLEGLGRFVEYAKGKLCAEEDGDCVRRVDALAEASALDVSYDSISHALKVTALWAFQEQEIRATARPNVRTEVGVLSDEKTATMEDHELGVSGLLTVLGQDEKPSATVFSFPSRHRDAGSGFEAEFVQVGLHPVLQLKLGSNKPPVEEAACATHAYFTFPRTIFADRYQLSDDLFLASKNLTALRYISQPVDLEAPEYVMKTWGSAALLELKPPAMDDGKAEESWTAEVPLHLRYLTPSHGGYANLEVPYPAVFWACNAEEGTKFPTNPFERVNLGYDGLFGPRTVFWHVEPRPVSGGRVTSSIRVPVLDLDKAGWVNVGTAAVVLLGFAWISWKLLSVYLKTGYGSESRGSRTSETRDDKKRQ</sequence>
<dbReference type="PANTHER" id="PTHR28533:SF1">
    <property type="entry name" value="PROTEIN PBN1"/>
    <property type="match status" value="1"/>
</dbReference>
<keyword evidence="14" id="KW-1185">Reference proteome</keyword>
<comment type="caution">
    <text evidence="13">The sequence shown here is derived from an EMBL/GenBank/DDBJ whole genome shotgun (WGS) entry which is preliminary data.</text>
</comment>
<evidence type="ECO:0000256" key="8">
    <source>
        <dbReference type="ARBA" id="ARBA00022989"/>
    </source>
</evidence>
<dbReference type="InterPro" id="IPR013233">
    <property type="entry name" value="PIG-X/PBN1"/>
</dbReference>
<evidence type="ECO:0000256" key="7">
    <source>
        <dbReference type="ARBA" id="ARBA00022824"/>
    </source>
</evidence>
<dbReference type="GO" id="GO:0006506">
    <property type="term" value="P:GPI anchor biosynthetic process"/>
    <property type="evidence" value="ECO:0007669"/>
    <property type="project" value="UniProtKB-KW"/>
</dbReference>
<keyword evidence="7 11" id="KW-0256">Endoplasmic reticulum</keyword>
<dbReference type="Pfam" id="PF08320">
    <property type="entry name" value="PIG-X"/>
    <property type="match status" value="1"/>
</dbReference>
<dbReference type="GO" id="GO:0005789">
    <property type="term" value="C:endoplasmic reticulum membrane"/>
    <property type="evidence" value="ECO:0007669"/>
    <property type="project" value="UniProtKB-SubCell"/>
</dbReference>
<dbReference type="Proteomes" id="UP001174936">
    <property type="component" value="Unassembled WGS sequence"/>
</dbReference>
<comment type="function">
    <text evidence="11">Required for proper folding and/or the stability of a subset of proteins in the endoplasmic reticulum. Component of glycosylphosphatidylinositol-mannosyltransferase 1 which transfers the first of the 4 mannoses in the GPI-anchor precursors during GPI-anchor biosynthesis. Probably acts by stabilizing the mannosyltransferase GPI14.</text>
</comment>
<accession>A0AA39Y4P4</accession>
<keyword evidence="9" id="KW-0472">Membrane</keyword>
<organism evidence="13 14">
    <name type="scientific">Cercophora newfieldiana</name>
    <dbReference type="NCBI Taxonomy" id="92897"/>
    <lineage>
        <taxon>Eukaryota</taxon>
        <taxon>Fungi</taxon>
        <taxon>Dikarya</taxon>
        <taxon>Ascomycota</taxon>
        <taxon>Pezizomycotina</taxon>
        <taxon>Sordariomycetes</taxon>
        <taxon>Sordariomycetidae</taxon>
        <taxon>Sordariales</taxon>
        <taxon>Lasiosphaeriaceae</taxon>
        <taxon>Cercophora</taxon>
    </lineage>
</organism>
<keyword evidence="6" id="KW-0812">Transmembrane</keyword>
<evidence type="ECO:0000256" key="3">
    <source>
        <dbReference type="ARBA" id="ARBA00010345"/>
    </source>
</evidence>
<evidence type="ECO:0000256" key="9">
    <source>
        <dbReference type="ARBA" id="ARBA00023136"/>
    </source>
</evidence>
<evidence type="ECO:0000313" key="14">
    <source>
        <dbReference type="Proteomes" id="UP001174936"/>
    </source>
</evidence>
<keyword evidence="8" id="KW-1133">Transmembrane helix</keyword>
<evidence type="ECO:0000313" key="13">
    <source>
        <dbReference type="EMBL" id="KAK0645888.1"/>
    </source>
</evidence>
<keyword evidence="5 11" id="KW-0337">GPI-anchor biosynthesis</keyword>
<feature type="compositionally biased region" description="Basic and acidic residues" evidence="12">
    <location>
        <begin position="494"/>
        <end position="508"/>
    </location>
</feature>
<proteinExistence type="inferred from homology"/>
<dbReference type="SMART" id="SM00780">
    <property type="entry name" value="PIG-X"/>
    <property type="match status" value="1"/>
</dbReference>
<dbReference type="PANTHER" id="PTHR28533">
    <property type="entry name" value="PROTEIN PBN1"/>
    <property type="match status" value="1"/>
</dbReference>
<evidence type="ECO:0000256" key="10">
    <source>
        <dbReference type="ARBA" id="ARBA00023180"/>
    </source>
</evidence>
<dbReference type="EMBL" id="JAULSV010000004">
    <property type="protein sequence ID" value="KAK0645888.1"/>
    <property type="molecule type" value="Genomic_DNA"/>
</dbReference>
<comment type="similarity">
    <text evidence="3 11">Belongs to the PIGX family.</text>
</comment>
<dbReference type="InterPro" id="IPR042322">
    <property type="entry name" value="Pbn1"/>
</dbReference>
<feature type="region of interest" description="Disordered" evidence="12">
    <location>
        <begin position="489"/>
        <end position="508"/>
    </location>
</feature>
<evidence type="ECO:0000256" key="1">
    <source>
        <dbReference type="ARBA" id="ARBA00004643"/>
    </source>
</evidence>
<evidence type="ECO:0000256" key="6">
    <source>
        <dbReference type="ARBA" id="ARBA00022692"/>
    </source>
</evidence>
<evidence type="ECO:0000256" key="2">
    <source>
        <dbReference type="ARBA" id="ARBA00004687"/>
    </source>
</evidence>
<dbReference type="GO" id="GO:0000030">
    <property type="term" value="F:mannosyltransferase activity"/>
    <property type="evidence" value="ECO:0007669"/>
    <property type="project" value="TreeGrafter"/>
</dbReference>
<dbReference type="GO" id="GO:1990529">
    <property type="term" value="C:glycosylphosphatidylinositol-mannosyltransferase I complex"/>
    <property type="evidence" value="ECO:0007669"/>
    <property type="project" value="TreeGrafter"/>
</dbReference>
<evidence type="ECO:0000256" key="12">
    <source>
        <dbReference type="SAM" id="MobiDB-lite"/>
    </source>
</evidence>